<evidence type="ECO:0000313" key="2">
    <source>
        <dbReference type="Proteomes" id="UP000280008"/>
    </source>
</evidence>
<evidence type="ECO:0000313" key="1">
    <source>
        <dbReference type="EMBL" id="RKR73770.1"/>
    </source>
</evidence>
<dbReference type="EMBL" id="RBKS01000001">
    <property type="protein sequence ID" value="RKR73770.1"/>
    <property type="molecule type" value="Genomic_DNA"/>
</dbReference>
<keyword evidence="2" id="KW-1185">Reference proteome</keyword>
<sequence>MPTKAHDEEAIARDAEVADMHPGVERHHVRATFPARIVLRAVEKEETGHRELPVVGESYLTAVVVDGSLIFYAGVAPTWRVASIETSRVTGITTATEPVIEPEVFAPLLRITLAEPGADDLDLDLELWDFDGVALHRVLDIATATSQWGALLGL</sequence>
<organism evidence="1 2">
    <name type="scientific">Frondihabitans australicus</name>
    <dbReference type="NCBI Taxonomy" id="386892"/>
    <lineage>
        <taxon>Bacteria</taxon>
        <taxon>Bacillati</taxon>
        <taxon>Actinomycetota</taxon>
        <taxon>Actinomycetes</taxon>
        <taxon>Micrococcales</taxon>
        <taxon>Microbacteriaceae</taxon>
        <taxon>Frondihabitans</taxon>
    </lineage>
</organism>
<comment type="caution">
    <text evidence="1">The sequence shown here is derived from an EMBL/GenBank/DDBJ whole genome shotgun (WGS) entry which is preliminary data.</text>
</comment>
<dbReference type="Proteomes" id="UP000280008">
    <property type="component" value="Unassembled WGS sequence"/>
</dbReference>
<accession>A0A495IDQ1</accession>
<gene>
    <name evidence="1" type="ORF">C8E83_0866</name>
</gene>
<dbReference type="OrthoDB" id="5116159at2"/>
<dbReference type="AlphaFoldDB" id="A0A495IDQ1"/>
<proteinExistence type="predicted"/>
<reference evidence="1 2" key="1">
    <citation type="submission" date="2018-10" db="EMBL/GenBank/DDBJ databases">
        <title>Sequencing the genomes of 1000 actinobacteria strains.</title>
        <authorList>
            <person name="Klenk H.-P."/>
        </authorList>
    </citation>
    <scope>NUCLEOTIDE SEQUENCE [LARGE SCALE GENOMIC DNA]</scope>
    <source>
        <strain evidence="1 2">DSM 17894</strain>
    </source>
</reference>
<name>A0A495IDQ1_9MICO</name>
<dbReference type="RefSeq" id="WP_121368599.1">
    <property type="nucleotide sequence ID" value="NZ_RBKS01000001.1"/>
</dbReference>
<protein>
    <submittedName>
        <fullName evidence="1">Uncharacterized protein</fullName>
    </submittedName>
</protein>